<dbReference type="SUPFAM" id="SSF47384">
    <property type="entry name" value="Homodimeric domain of signal transducing histidine kinase"/>
    <property type="match status" value="1"/>
</dbReference>
<dbReference type="InterPro" id="IPR004358">
    <property type="entry name" value="Sig_transdc_His_kin-like_C"/>
</dbReference>
<dbReference type="InterPro" id="IPR003661">
    <property type="entry name" value="HisK_dim/P_dom"/>
</dbReference>
<dbReference type="InterPro" id="IPR003594">
    <property type="entry name" value="HATPase_dom"/>
</dbReference>
<evidence type="ECO:0000256" key="5">
    <source>
        <dbReference type="ARBA" id="ARBA00022741"/>
    </source>
</evidence>
<proteinExistence type="predicted"/>
<keyword evidence="6" id="KW-0418">Kinase</keyword>
<evidence type="ECO:0000256" key="3">
    <source>
        <dbReference type="ARBA" id="ARBA00022553"/>
    </source>
</evidence>
<organism evidence="10">
    <name type="scientific">Ignavibacterium album</name>
    <dbReference type="NCBI Taxonomy" id="591197"/>
    <lineage>
        <taxon>Bacteria</taxon>
        <taxon>Pseudomonadati</taxon>
        <taxon>Ignavibacteriota</taxon>
        <taxon>Ignavibacteria</taxon>
        <taxon>Ignavibacteriales</taxon>
        <taxon>Ignavibacteriaceae</taxon>
        <taxon>Ignavibacterium</taxon>
    </lineage>
</organism>
<dbReference type="EMBL" id="DSUJ01000008">
    <property type="protein sequence ID" value="HFI90388.1"/>
    <property type="molecule type" value="Genomic_DNA"/>
</dbReference>
<dbReference type="SUPFAM" id="SSF55874">
    <property type="entry name" value="ATPase domain of HSP90 chaperone/DNA topoisomerase II/histidine kinase"/>
    <property type="match status" value="1"/>
</dbReference>
<evidence type="ECO:0000313" key="10">
    <source>
        <dbReference type="EMBL" id="HFI90388.1"/>
    </source>
</evidence>
<dbReference type="InterPro" id="IPR036097">
    <property type="entry name" value="HisK_dim/P_sf"/>
</dbReference>
<feature type="domain" description="Histidine kinase" evidence="9">
    <location>
        <begin position="20"/>
        <end position="232"/>
    </location>
</feature>
<dbReference type="GO" id="GO:0000155">
    <property type="term" value="F:phosphorelay sensor kinase activity"/>
    <property type="evidence" value="ECO:0007669"/>
    <property type="project" value="InterPro"/>
</dbReference>
<dbReference type="PANTHER" id="PTHR43065">
    <property type="entry name" value="SENSOR HISTIDINE KINASE"/>
    <property type="match status" value="1"/>
</dbReference>
<name>A0A7V2ZI07_9BACT</name>
<dbReference type="GO" id="GO:0005524">
    <property type="term" value="F:ATP binding"/>
    <property type="evidence" value="ECO:0007669"/>
    <property type="project" value="UniProtKB-KW"/>
</dbReference>
<comment type="catalytic activity">
    <reaction evidence="1">
        <text>ATP + protein L-histidine = ADP + protein N-phospho-L-histidine.</text>
        <dbReference type="EC" id="2.7.13.3"/>
    </reaction>
</comment>
<evidence type="ECO:0000259" key="9">
    <source>
        <dbReference type="PROSITE" id="PS50109"/>
    </source>
</evidence>
<dbReference type="InterPro" id="IPR005467">
    <property type="entry name" value="His_kinase_dom"/>
</dbReference>
<dbReference type="SMART" id="SM00388">
    <property type="entry name" value="HisKA"/>
    <property type="match status" value="1"/>
</dbReference>
<dbReference type="AlphaFoldDB" id="A0A7V2ZI07"/>
<evidence type="ECO:0000256" key="7">
    <source>
        <dbReference type="ARBA" id="ARBA00022840"/>
    </source>
</evidence>
<dbReference type="PRINTS" id="PR00344">
    <property type="entry name" value="BCTRLSENSOR"/>
</dbReference>
<evidence type="ECO:0000256" key="4">
    <source>
        <dbReference type="ARBA" id="ARBA00022679"/>
    </source>
</evidence>
<dbReference type="Gene3D" id="3.30.565.10">
    <property type="entry name" value="Histidine kinase-like ATPase, C-terminal domain"/>
    <property type="match status" value="1"/>
</dbReference>
<dbReference type="PROSITE" id="PS50109">
    <property type="entry name" value="HIS_KIN"/>
    <property type="match status" value="1"/>
</dbReference>
<reference evidence="10" key="1">
    <citation type="journal article" date="2020" name="mSystems">
        <title>Genome- and Community-Level Interaction Insights into Carbon Utilization and Element Cycling Functions of Hydrothermarchaeota in Hydrothermal Sediment.</title>
        <authorList>
            <person name="Zhou Z."/>
            <person name="Liu Y."/>
            <person name="Xu W."/>
            <person name="Pan J."/>
            <person name="Luo Z.H."/>
            <person name="Li M."/>
        </authorList>
    </citation>
    <scope>NUCLEOTIDE SEQUENCE [LARGE SCALE GENOMIC DNA]</scope>
    <source>
        <strain evidence="10">SpSt-479</strain>
    </source>
</reference>
<dbReference type="PANTHER" id="PTHR43065:SF10">
    <property type="entry name" value="PEROXIDE STRESS-ACTIVATED HISTIDINE KINASE MAK3"/>
    <property type="match status" value="1"/>
</dbReference>
<dbReference type="Pfam" id="PF02518">
    <property type="entry name" value="HATPase_c"/>
    <property type="match status" value="1"/>
</dbReference>
<dbReference type="CDD" id="cd00082">
    <property type="entry name" value="HisKA"/>
    <property type="match status" value="1"/>
</dbReference>
<keyword evidence="7" id="KW-0067">ATP-binding</keyword>
<evidence type="ECO:0000256" key="8">
    <source>
        <dbReference type="ARBA" id="ARBA00023012"/>
    </source>
</evidence>
<dbReference type="Pfam" id="PF00512">
    <property type="entry name" value="HisKA"/>
    <property type="match status" value="1"/>
</dbReference>
<dbReference type="EC" id="2.7.13.3" evidence="2"/>
<dbReference type="Gene3D" id="1.10.287.130">
    <property type="match status" value="1"/>
</dbReference>
<evidence type="ECO:0000256" key="1">
    <source>
        <dbReference type="ARBA" id="ARBA00000085"/>
    </source>
</evidence>
<protein>
    <recommendedName>
        <fullName evidence="2">histidine kinase</fullName>
        <ecNumber evidence="2">2.7.13.3</ecNumber>
    </recommendedName>
</protein>
<keyword evidence="5" id="KW-0547">Nucleotide-binding</keyword>
<comment type="caution">
    <text evidence="10">The sequence shown here is derived from an EMBL/GenBank/DDBJ whole genome shotgun (WGS) entry which is preliminary data.</text>
</comment>
<dbReference type="InterPro" id="IPR036890">
    <property type="entry name" value="HATPase_C_sf"/>
</dbReference>
<evidence type="ECO:0000256" key="6">
    <source>
        <dbReference type="ARBA" id="ARBA00022777"/>
    </source>
</evidence>
<keyword evidence="4" id="KW-0808">Transferase</keyword>
<sequence length="244" mass="28018">MNNDEIFSHKLFLLGKFTASLIHEIRNPLSVIKMNLEFLNLLKSELPPEAKDSIQSCEEATKRLIFLIENFSDFSKKQPSELSICNVNEITQVAVNISQVNASRLNLYIETDLSPSIPSIYFHKDKMLHVFLNLLNNAIEADNKTDRIYVRTYLRTIDDKQKIVWEIEDSGTGIDYELGDKIFSDFFTSKKKGTGLGLGVCKMLLEQYNAEIHFESEPGKGTKFFVFFDTSSLRNDYAKQNTDY</sequence>
<accession>A0A7V2ZI07</accession>
<dbReference type="SMART" id="SM00387">
    <property type="entry name" value="HATPase_c"/>
    <property type="match status" value="1"/>
</dbReference>
<evidence type="ECO:0000256" key="2">
    <source>
        <dbReference type="ARBA" id="ARBA00012438"/>
    </source>
</evidence>
<keyword evidence="8" id="KW-0902">Two-component regulatory system</keyword>
<gene>
    <name evidence="10" type="ORF">ENS31_02530</name>
</gene>
<keyword evidence="3" id="KW-0597">Phosphoprotein</keyword>